<dbReference type="RefSeq" id="WP_163699328.1">
    <property type="nucleotide sequence ID" value="NZ_QXHD01000004.1"/>
</dbReference>
<comment type="caution">
    <text evidence="2">The sequence shown here is derived from an EMBL/GenBank/DDBJ whole genome shotgun (WGS) entry which is preliminary data.</text>
</comment>
<dbReference type="EMBL" id="QXHD01000004">
    <property type="protein sequence ID" value="NEZ57275.1"/>
    <property type="molecule type" value="Genomic_DNA"/>
</dbReference>
<feature type="transmembrane region" description="Helical" evidence="1">
    <location>
        <begin position="58"/>
        <end position="80"/>
    </location>
</feature>
<accession>A0A6M0RM14</accession>
<reference evidence="2 3" key="1">
    <citation type="journal article" date="2020" name="Microb. Ecol.">
        <title>Ecogenomics of the Marine Benthic Filamentous Cyanobacterium Adonisia.</title>
        <authorList>
            <person name="Walter J.M."/>
            <person name="Coutinho F.H."/>
            <person name="Leomil L."/>
            <person name="Hargreaves P.I."/>
            <person name="Campeao M.E."/>
            <person name="Vieira V.V."/>
            <person name="Silva B.S."/>
            <person name="Fistarol G.O."/>
            <person name="Salomon P.S."/>
            <person name="Sawabe T."/>
            <person name="Mino S."/>
            <person name="Hosokawa M."/>
            <person name="Miyashita H."/>
            <person name="Maruyama F."/>
            <person name="van Verk M.C."/>
            <person name="Dutilh B.E."/>
            <person name="Thompson C.C."/>
            <person name="Thompson F.L."/>
        </authorList>
    </citation>
    <scope>NUCLEOTIDE SEQUENCE [LARGE SCALE GENOMIC DNA]</scope>
    <source>
        <strain evidence="2 3">CCMR0081</strain>
    </source>
</reference>
<proteinExistence type="predicted"/>
<name>A0A6M0RM14_9CYAN</name>
<keyword evidence="1" id="KW-1133">Transmembrane helix</keyword>
<gene>
    <name evidence="2" type="ORF">DXZ20_16675</name>
</gene>
<protein>
    <submittedName>
        <fullName evidence="2">Uncharacterized protein</fullName>
    </submittedName>
</protein>
<evidence type="ECO:0000313" key="2">
    <source>
        <dbReference type="EMBL" id="NEZ57275.1"/>
    </source>
</evidence>
<sequence>MGSSPFRSIFLPSLVSSGLAFVVITLPLSMANSVPTWVSPSQARGDLVSPLDNSAKPIIRYIGLAILGSVGTGMITADVLRRLYRRQRALAAVPAPFEAPLIEPTTTSEEKTFTSFDDSVSPSMAVGSSMTLNGQSLLATKLAPGQTVVHFRGYTQNGTIDGLELKPISLDELMQLDADVTPVDIPILTFLEQVDPAHLDTGDAMVFGVRYQNKYYCLWRSTSDQEKVLGWARRLIRQHRDVIVTQNSEAQYSLWYVPPKHLR</sequence>
<keyword evidence="1" id="KW-0472">Membrane</keyword>
<keyword evidence="3" id="KW-1185">Reference proteome</keyword>
<dbReference type="AlphaFoldDB" id="A0A6M0RM14"/>
<dbReference type="Proteomes" id="UP000481033">
    <property type="component" value="Unassembled WGS sequence"/>
</dbReference>
<evidence type="ECO:0000256" key="1">
    <source>
        <dbReference type="SAM" id="Phobius"/>
    </source>
</evidence>
<keyword evidence="1" id="KW-0812">Transmembrane</keyword>
<organism evidence="2 3">
    <name type="scientific">Adonisia turfae CCMR0081</name>
    <dbReference type="NCBI Taxonomy" id="2292702"/>
    <lineage>
        <taxon>Bacteria</taxon>
        <taxon>Bacillati</taxon>
        <taxon>Cyanobacteriota</taxon>
        <taxon>Adonisia</taxon>
        <taxon>Adonisia turfae</taxon>
    </lineage>
</organism>
<evidence type="ECO:0000313" key="3">
    <source>
        <dbReference type="Proteomes" id="UP000481033"/>
    </source>
</evidence>